<evidence type="ECO:0000256" key="3">
    <source>
        <dbReference type="ARBA" id="ARBA00022630"/>
    </source>
</evidence>
<evidence type="ECO:0000259" key="9">
    <source>
        <dbReference type="Pfam" id="PF07859"/>
    </source>
</evidence>
<dbReference type="InterPro" id="IPR050775">
    <property type="entry name" value="FAD-binding_Monooxygenases"/>
</dbReference>
<comment type="similarity">
    <text evidence="2">Belongs to the FAD-binding monooxygenase family.</text>
</comment>
<dbReference type="GO" id="GO:0016787">
    <property type="term" value="F:hydrolase activity"/>
    <property type="evidence" value="ECO:0007669"/>
    <property type="project" value="InterPro"/>
</dbReference>
<evidence type="ECO:0000256" key="2">
    <source>
        <dbReference type="ARBA" id="ARBA00010139"/>
    </source>
</evidence>
<dbReference type="PANTHER" id="PTHR43098">
    <property type="entry name" value="L-ORNITHINE N(5)-MONOOXYGENASE-RELATED"/>
    <property type="match status" value="1"/>
</dbReference>
<keyword evidence="6 10" id="KW-0560">Oxidoreductase</keyword>
<dbReference type="STRING" id="1458461.BN1012_Phect1835"/>
<evidence type="ECO:0000256" key="4">
    <source>
        <dbReference type="ARBA" id="ARBA00022827"/>
    </source>
</evidence>
<dbReference type="SUPFAM" id="SSF51905">
    <property type="entry name" value="FAD/NAD(P)-binding domain"/>
    <property type="match status" value="3"/>
</dbReference>
<organism evidence="10 11">
    <name type="scientific">Candidatus Phaeomarinibacter ectocarpi</name>
    <dbReference type="NCBI Taxonomy" id="1458461"/>
    <lineage>
        <taxon>Bacteria</taxon>
        <taxon>Pseudomonadati</taxon>
        <taxon>Pseudomonadota</taxon>
        <taxon>Alphaproteobacteria</taxon>
        <taxon>Hyphomicrobiales</taxon>
        <taxon>Parvibaculaceae</taxon>
        <taxon>Candidatus Phaeomarinibacter</taxon>
    </lineage>
</organism>
<dbReference type="KEGG" id="pect:BN1012_Phect1835"/>
<reference evidence="10 11" key="1">
    <citation type="journal article" date="2014" name="Front. Genet.">
        <title>Genome and metabolic network of "Candidatus Phaeomarinobacter ectocarpi" Ec32, a new candidate genus of Alphaproteobacteria frequently associated with brown algae.</title>
        <authorList>
            <person name="Dittami S.M."/>
            <person name="Barbeyron T."/>
            <person name="Boyen C."/>
            <person name="Cambefort J."/>
            <person name="Collet G."/>
            <person name="Delage L."/>
            <person name="Gobet A."/>
            <person name="Groisillier A."/>
            <person name="Leblanc C."/>
            <person name="Michel G."/>
            <person name="Scornet D."/>
            <person name="Siegel A."/>
            <person name="Tapia J.E."/>
            <person name="Tonon T."/>
        </authorList>
    </citation>
    <scope>NUCLEOTIDE SEQUENCE [LARGE SCALE GENOMIC DNA]</scope>
    <source>
        <strain evidence="10 11">Ec32</strain>
    </source>
</reference>
<keyword evidence="11" id="KW-1185">Reference proteome</keyword>
<keyword evidence="5" id="KW-0521">NADP</keyword>
<proteinExistence type="inferred from homology"/>
<dbReference type="EC" id="1.14.13.22" evidence="10"/>
<dbReference type="EMBL" id="HG966617">
    <property type="protein sequence ID" value="CDO60048.1"/>
    <property type="molecule type" value="Genomic_DNA"/>
</dbReference>
<dbReference type="PROSITE" id="PS01174">
    <property type="entry name" value="LIPASE_GDXG_SER"/>
    <property type="match status" value="1"/>
</dbReference>
<dbReference type="InterPro" id="IPR029058">
    <property type="entry name" value="AB_hydrolase_fold"/>
</dbReference>
<keyword evidence="7 10" id="KW-0503">Monooxygenase</keyword>
<comment type="cofactor">
    <cofactor evidence="1">
        <name>FAD</name>
        <dbReference type="ChEBI" id="CHEBI:57692"/>
    </cofactor>
</comment>
<dbReference type="GO" id="GO:0018667">
    <property type="term" value="F:cyclohexanone monooxygenase activity"/>
    <property type="evidence" value="ECO:0007669"/>
    <property type="project" value="UniProtKB-EC"/>
</dbReference>
<keyword evidence="4" id="KW-0274">FAD</keyword>
<feature type="active site" evidence="8">
    <location>
        <position position="190"/>
    </location>
</feature>
<keyword evidence="3" id="KW-0285">Flavoprotein</keyword>
<dbReference type="Gene3D" id="3.40.50.1820">
    <property type="entry name" value="alpha/beta hydrolase"/>
    <property type="match status" value="1"/>
</dbReference>
<gene>
    <name evidence="10" type="ORF">BN1012_Phect1835</name>
</gene>
<protein>
    <submittedName>
        <fullName evidence="10">Cyclohexanone monooxygenase</fullName>
        <ecNumber evidence="10">1.14.13.22</ecNumber>
    </submittedName>
</protein>
<dbReference type="Gene3D" id="3.50.50.60">
    <property type="entry name" value="FAD/NAD(P)-binding domain"/>
    <property type="match status" value="3"/>
</dbReference>
<evidence type="ECO:0000256" key="7">
    <source>
        <dbReference type="ARBA" id="ARBA00023033"/>
    </source>
</evidence>
<sequence length="875" mass="96278">MSAVDGWGSANRYALEIAAGHVQSRAIRQRGNVIMKLDLASTAFLAQLASLGAPGFHEMEPEEARLAGGQIAESYPPGPDMASVRDETITGSDGAGFRVRVLSPTETPRAALIFYHGGGWVLGDIDQYDTLGRQLAKRTGAAVILVDYRKAPENRYPAAAHDAYDALTWVDANITSIAGKRVPIIVAGDSAGGNLAAVVAQRAKAENGPDISLQLLVYPVTDGAMNTPGYANPDNQLLLNTPLMEWFWDHYAPNKKDREEPGASPARAKDLSGLPPALVVTAEYDVLRDEAEAYGEAMQAAGVPVTIKRFDRQMHNFFAMPGLLPAAATALEYVGQQIDRHLATSSEVDAVIVGAGFAGMYQLHKLRQQGLSTRVIERADDVGGTWYWNRYPGARVDIESMAYSFSFDEELEQEWTWKEKYSPQPEILEYAQHVADRFDLRRDITFETSVTRALYNEDTARWNVYTDSGEVISAQYLIMATGCLSAIKTPDIPGADTFKGETYITGLWPHEGVDFSGKKVAVIGTGSSAIQAIPHIAEQADQLTVHQRTPAYSMPAFNRPLEETEIQQMKTTYRDYREAQRNHLAGIPYPERNLMPAAAEGDNERKARLETAWESGILTALTSSYMDVLSNQDANDLVSEFVRDKIRARVKDPETAETLAPKTYPLGTKRPCLDTNYYETYNRDNVRLVDLHKTPIQEITPTGVRTTSGEDSYDAIVFATGFDAMTGALERIDIRGINDMALKDKWADGPHTYLGLSVAGFPNLFTITGPSSPSVLSNMIVSIEQHVDWISDCIAWMRDNGHTTIAATEKAETEWAIHNEQAANLTLFPQANSWYIGANVPGKPRTFMAYIGGVDVYRHICDSIASDNYQGFETA</sequence>
<evidence type="ECO:0000256" key="8">
    <source>
        <dbReference type="PROSITE-ProRule" id="PRU10038"/>
    </source>
</evidence>
<evidence type="ECO:0000256" key="1">
    <source>
        <dbReference type="ARBA" id="ARBA00001974"/>
    </source>
</evidence>
<evidence type="ECO:0000313" key="11">
    <source>
        <dbReference type="Proteomes" id="UP000032160"/>
    </source>
</evidence>
<name>X5M993_9HYPH</name>
<dbReference type="PANTHER" id="PTHR43098:SF3">
    <property type="entry name" value="L-ORNITHINE N(5)-MONOOXYGENASE-RELATED"/>
    <property type="match status" value="1"/>
</dbReference>
<dbReference type="SUPFAM" id="SSF53474">
    <property type="entry name" value="alpha/beta-Hydrolases"/>
    <property type="match status" value="1"/>
</dbReference>
<dbReference type="InterPro" id="IPR033140">
    <property type="entry name" value="Lipase_GDXG_put_SER_AS"/>
</dbReference>
<dbReference type="PATRIC" id="fig|1458461.3.peg.1839"/>
<dbReference type="HOGENOM" id="CLU_328386_0_0_5"/>
<feature type="domain" description="Alpha/beta hydrolase fold-3" evidence="9">
    <location>
        <begin position="112"/>
        <end position="318"/>
    </location>
</feature>
<dbReference type="Proteomes" id="UP000032160">
    <property type="component" value="Chromosome I"/>
</dbReference>
<accession>X5M993</accession>
<evidence type="ECO:0000313" key="10">
    <source>
        <dbReference type="EMBL" id="CDO60048.1"/>
    </source>
</evidence>
<dbReference type="Pfam" id="PF13738">
    <property type="entry name" value="Pyr_redox_3"/>
    <property type="match status" value="1"/>
</dbReference>
<dbReference type="InterPro" id="IPR036188">
    <property type="entry name" value="FAD/NAD-bd_sf"/>
</dbReference>
<evidence type="ECO:0000256" key="6">
    <source>
        <dbReference type="ARBA" id="ARBA00023002"/>
    </source>
</evidence>
<dbReference type="InterPro" id="IPR013094">
    <property type="entry name" value="AB_hydrolase_3"/>
</dbReference>
<dbReference type="Pfam" id="PF07859">
    <property type="entry name" value="Abhydrolase_3"/>
    <property type="match status" value="1"/>
</dbReference>
<evidence type="ECO:0000256" key="5">
    <source>
        <dbReference type="ARBA" id="ARBA00022857"/>
    </source>
</evidence>
<dbReference type="AlphaFoldDB" id="X5M993"/>